<dbReference type="Pfam" id="PF02698">
    <property type="entry name" value="DUF218"/>
    <property type="match status" value="1"/>
</dbReference>
<evidence type="ECO:0000313" key="4">
    <source>
        <dbReference type="Proteomes" id="UP001059844"/>
    </source>
</evidence>
<dbReference type="EMBL" id="CP101751">
    <property type="protein sequence ID" value="UUC43806.1"/>
    <property type="molecule type" value="Genomic_DNA"/>
</dbReference>
<evidence type="ECO:0000256" key="1">
    <source>
        <dbReference type="SAM" id="Phobius"/>
    </source>
</evidence>
<evidence type="ECO:0000259" key="2">
    <source>
        <dbReference type="Pfam" id="PF02698"/>
    </source>
</evidence>
<feature type="transmembrane region" description="Helical" evidence="1">
    <location>
        <begin position="12"/>
        <end position="33"/>
    </location>
</feature>
<dbReference type="InterPro" id="IPR003848">
    <property type="entry name" value="DUF218"/>
</dbReference>
<keyword evidence="1" id="KW-0812">Transmembrane</keyword>
<keyword evidence="1" id="KW-0472">Membrane</keyword>
<dbReference type="InterPro" id="IPR051599">
    <property type="entry name" value="Cell_Envelope_Assoc"/>
</dbReference>
<protein>
    <submittedName>
        <fullName evidence="3">YdcF family protein</fullName>
    </submittedName>
</protein>
<dbReference type="RefSeq" id="WP_256549474.1">
    <property type="nucleotide sequence ID" value="NZ_CP101751.1"/>
</dbReference>
<dbReference type="Gene3D" id="3.40.50.620">
    <property type="entry name" value="HUPs"/>
    <property type="match status" value="1"/>
</dbReference>
<name>A0ABY5IQU8_9FLAO</name>
<gene>
    <name evidence="3" type="ORF">NOX80_09190</name>
</gene>
<dbReference type="Proteomes" id="UP001059844">
    <property type="component" value="Chromosome"/>
</dbReference>
<keyword evidence="4" id="KW-1185">Reference proteome</keyword>
<feature type="domain" description="DUF218" evidence="2">
    <location>
        <begin position="85"/>
        <end position="244"/>
    </location>
</feature>
<keyword evidence="1" id="KW-1133">Transmembrane helix</keyword>
<dbReference type="CDD" id="cd06259">
    <property type="entry name" value="YdcF-like"/>
    <property type="match status" value="1"/>
</dbReference>
<reference evidence="3" key="1">
    <citation type="submission" date="2022-07" db="EMBL/GenBank/DDBJ databases">
        <title>Isolation, identification, and degradation of a PFOSA degrading strain from sewage treatment plant.</title>
        <authorList>
            <person name="Zhang L."/>
            <person name="Huo Y."/>
        </authorList>
    </citation>
    <scope>NUCLEOTIDE SEQUENCE</scope>
    <source>
        <strain evidence="3">C1</strain>
    </source>
</reference>
<accession>A0ABY5IQU8</accession>
<dbReference type="InterPro" id="IPR014729">
    <property type="entry name" value="Rossmann-like_a/b/a_fold"/>
</dbReference>
<evidence type="ECO:0000313" key="3">
    <source>
        <dbReference type="EMBL" id="UUC43806.1"/>
    </source>
</evidence>
<proteinExistence type="predicted"/>
<organism evidence="3 4">
    <name type="scientific">Flavobacterium cerinum</name>
    <dbReference type="NCBI Taxonomy" id="2502784"/>
    <lineage>
        <taxon>Bacteria</taxon>
        <taxon>Pseudomonadati</taxon>
        <taxon>Bacteroidota</taxon>
        <taxon>Flavobacteriia</taxon>
        <taxon>Flavobacteriales</taxon>
        <taxon>Flavobacteriaceae</taxon>
        <taxon>Flavobacterium</taxon>
    </lineage>
</organism>
<dbReference type="PANTHER" id="PTHR30336">
    <property type="entry name" value="INNER MEMBRANE PROTEIN, PROBABLE PERMEASE"/>
    <property type="match status" value="1"/>
</dbReference>
<feature type="transmembrane region" description="Helical" evidence="1">
    <location>
        <begin position="40"/>
        <end position="60"/>
    </location>
</feature>
<dbReference type="PANTHER" id="PTHR30336:SF4">
    <property type="entry name" value="ENVELOPE BIOGENESIS FACTOR ELYC"/>
    <property type="match status" value="1"/>
</dbReference>
<sequence length="264" mass="29609">MKTVWDTIFLFFKVLAEPFVLCVLIMIITVIFNKKKKKRAVTISSIVLVLVIVGIGNGFLGKITANYLQKEYKNRTNSNPDIPAVIVVLGGGITDFNGIESPHITSYSRLVATTRLYNEVRKRQQSCTILVSGKGNSTITSEAVLFRKALMAMGIPDSDIIEEDRSENTYQNAKYSSAILQKQKPSHVYLVTSGFHLKRALLLFETFGITGVPYPSDYINTRLTVFPNSYNFAFTSFMLKEIVGIAQVHFYNSLGLNKSEKQVR</sequence>